<feature type="transmembrane region" description="Helical" evidence="5">
    <location>
        <begin position="140"/>
        <end position="159"/>
    </location>
</feature>
<dbReference type="PANTHER" id="PTHR23294:SF59">
    <property type="entry name" value="UNC93-LIKE PROTEIN C922.05C"/>
    <property type="match status" value="1"/>
</dbReference>
<protein>
    <recommendedName>
        <fullName evidence="8">Major facilitator superfamily (MFS) profile domain-containing protein</fullName>
    </recommendedName>
</protein>
<evidence type="ECO:0000256" key="3">
    <source>
        <dbReference type="ARBA" id="ARBA00022989"/>
    </source>
</evidence>
<keyword evidence="3 5" id="KW-1133">Transmembrane helix</keyword>
<feature type="transmembrane region" description="Helical" evidence="5">
    <location>
        <begin position="334"/>
        <end position="352"/>
    </location>
</feature>
<feature type="transmembrane region" description="Helical" evidence="5">
    <location>
        <begin position="171"/>
        <end position="189"/>
    </location>
</feature>
<gene>
    <name evidence="6" type="ORF">BB561_003476</name>
</gene>
<evidence type="ECO:0000313" key="7">
    <source>
        <dbReference type="Proteomes" id="UP000245383"/>
    </source>
</evidence>
<dbReference type="SUPFAM" id="SSF103473">
    <property type="entry name" value="MFS general substrate transporter"/>
    <property type="match status" value="1"/>
</dbReference>
<dbReference type="PANTHER" id="PTHR23294">
    <property type="entry name" value="ET TRANSLATION PRODUCT-RELATED"/>
    <property type="match status" value="1"/>
</dbReference>
<evidence type="ECO:0000256" key="2">
    <source>
        <dbReference type="ARBA" id="ARBA00022692"/>
    </source>
</evidence>
<keyword evidence="4 5" id="KW-0472">Membrane</keyword>
<keyword evidence="7" id="KW-1185">Reference proteome</keyword>
<evidence type="ECO:0000256" key="4">
    <source>
        <dbReference type="ARBA" id="ARBA00023136"/>
    </source>
</evidence>
<comment type="subcellular location">
    <subcellularLocation>
        <location evidence="1">Membrane</location>
        <topology evidence="1">Multi-pass membrane protein</topology>
    </subcellularLocation>
</comment>
<keyword evidence="2 5" id="KW-0812">Transmembrane</keyword>
<dbReference type="InterPro" id="IPR036259">
    <property type="entry name" value="MFS_trans_sf"/>
</dbReference>
<dbReference type="GO" id="GO:0016020">
    <property type="term" value="C:membrane"/>
    <property type="evidence" value="ECO:0007669"/>
    <property type="project" value="UniProtKB-SubCell"/>
</dbReference>
<dbReference type="Gene3D" id="1.20.1250.20">
    <property type="entry name" value="MFS general substrate transporter like domains"/>
    <property type="match status" value="1"/>
</dbReference>
<dbReference type="OrthoDB" id="196103at2759"/>
<dbReference type="Pfam" id="PF05978">
    <property type="entry name" value="UNC-93"/>
    <property type="match status" value="1"/>
</dbReference>
<evidence type="ECO:0008006" key="8">
    <source>
        <dbReference type="Google" id="ProtNLM"/>
    </source>
</evidence>
<dbReference type="AlphaFoldDB" id="A0A2T9YL60"/>
<feature type="transmembrane region" description="Helical" evidence="5">
    <location>
        <begin position="12"/>
        <end position="32"/>
    </location>
</feature>
<organism evidence="6 7">
    <name type="scientific">Smittium simulii</name>
    <dbReference type="NCBI Taxonomy" id="133385"/>
    <lineage>
        <taxon>Eukaryota</taxon>
        <taxon>Fungi</taxon>
        <taxon>Fungi incertae sedis</taxon>
        <taxon>Zoopagomycota</taxon>
        <taxon>Kickxellomycotina</taxon>
        <taxon>Harpellomycetes</taxon>
        <taxon>Harpellales</taxon>
        <taxon>Legeriomycetaceae</taxon>
        <taxon>Smittium</taxon>
    </lineage>
</organism>
<comment type="caution">
    <text evidence="6">The sequence shown here is derived from an EMBL/GenBank/DDBJ whole genome shotgun (WGS) entry which is preliminary data.</text>
</comment>
<feature type="transmembrane region" description="Helical" evidence="5">
    <location>
        <begin position="100"/>
        <end position="119"/>
    </location>
</feature>
<feature type="transmembrane region" description="Helical" evidence="5">
    <location>
        <begin position="403"/>
        <end position="420"/>
    </location>
</feature>
<dbReference type="EMBL" id="MBFR01000140">
    <property type="protein sequence ID" value="PVU93076.1"/>
    <property type="molecule type" value="Genomic_DNA"/>
</dbReference>
<evidence type="ECO:0000256" key="1">
    <source>
        <dbReference type="ARBA" id="ARBA00004141"/>
    </source>
</evidence>
<feature type="transmembrane region" description="Helical" evidence="5">
    <location>
        <begin position="226"/>
        <end position="243"/>
    </location>
</feature>
<dbReference type="Proteomes" id="UP000245383">
    <property type="component" value="Unassembled WGS sequence"/>
</dbReference>
<feature type="transmembrane region" description="Helical" evidence="5">
    <location>
        <begin position="52"/>
        <end position="70"/>
    </location>
</feature>
<dbReference type="InterPro" id="IPR051617">
    <property type="entry name" value="UNC-93-like_regulator"/>
</dbReference>
<evidence type="ECO:0000313" key="6">
    <source>
        <dbReference type="EMBL" id="PVU93076.1"/>
    </source>
</evidence>
<proteinExistence type="predicted"/>
<sequence length="453" mass="50299">MLFNKQIIYSSLFQVILMGVICFCLPGIFAALNALGGGGQIDPSTGSKANTALYTTLAIFGLLGGTTINLFGVTMTLFLGSFFYVLYTCSYVYYNQTQQSYFTITAGGLLGIASGTLWTGQGMIMTSYPLPHQRGKFISIVWSIYSLGGVIGSAIPLIFGLGNKALPNSGYFAFGAIQLVGGFLCLLLVHPSKVIKSDGSRVITEQKRKTLSEIFQTFILFKDKRMLCFTVIAFSTNFFYAYIFNHYNLSNFTTNSKGFNNLIFYSCEILGSNIISRFFDLNISKRKKGFIGSLSIYVLLNIAWALMYFQQKHIGNLRENSDFLVFNYKTSKTAYIYPCFIYAVFGILDSFYQTYAYWIIGSIGTSSNTLSRCVGFFKFFQSIATATSYAIDSAKVKANTQLFINWAILISVLPSMLYLSSQIKDLEPVYLSKSPSIVDLEDADADVKPTSRA</sequence>
<accession>A0A2T9YL60</accession>
<name>A0A2T9YL60_9FUNG</name>
<reference evidence="6 7" key="1">
    <citation type="journal article" date="2018" name="MBio">
        <title>Comparative Genomics Reveals the Core Gene Toolbox for the Fungus-Insect Symbiosis.</title>
        <authorList>
            <person name="Wang Y."/>
            <person name="Stata M."/>
            <person name="Wang W."/>
            <person name="Stajich J.E."/>
            <person name="White M.M."/>
            <person name="Moncalvo J.M."/>
        </authorList>
    </citation>
    <scope>NUCLEOTIDE SEQUENCE [LARGE SCALE GENOMIC DNA]</scope>
    <source>
        <strain evidence="6 7">SWE-8-4</strain>
    </source>
</reference>
<feature type="transmembrane region" description="Helical" evidence="5">
    <location>
        <begin position="263"/>
        <end position="279"/>
    </location>
</feature>
<feature type="transmembrane region" description="Helical" evidence="5">
    <location>
        <begin position="291"/>
        <end position="309"/>
    </location>
</feature>
<evidence type="ECO:0000256" key="5">
    <source>
        <dbReference type="SAM" id="Phobius"/>
    </source>
</evidence>
<dbReference type="InterPro" id="IPR010291">
    <property type="entry name" value="Ion_channel_UNC-93"/>
</dbReference>